<dbReference type="Pfam" id="PF03972">
    <property type="entry name" value="MmgE_PrpD_N"/>
    <property type="match status" value="1"/>
</dbReference>
<gene>
    <name evidence="4" type="ORF">SSE37_02200</name>
</gene>
<evidence type="ECO:0000256" key="1">
    <source>
        <dbReference type="ARBA" id="ARBA00006174"/>
    </source>
</evidence>
<dbReference type="InterPro" id="IPR045336">
    <property type="entry name" value="MmgE_PrpD_N"/>
</dbReference>
<feature type="domain" description="MmgE/PrpD N-terminal" evidence="2">
    <location>
        <begin position="6"/>
        <end position="241"/>
    </location>
</feature>
<dbReference type="InterPro" id="IPR042188">
    <property type="entry name" value="MmgE/PrpD_sf_2"/>
</dbReference>
<evidence type="ECO:0000259" key="2">
    <source>
        <dbReference type="Pfam" id="PF03972"/>
    </source>
</evidence>
<dbReference type="InterPro" id="IPR045337">
    <property type="entry name" value="MmgE_PrpD_C"/>
</dbReference>
<dbReference type="InterPro" id="IPR005656">
    <property type="entry name" value="MmgE_PrpD"/>
</dbReference>
<sequence length="455" mass="47806">MSLSQELAARALALDPATFDPKALGFARDAIADMIGCALLGAPSTTTQSALLSGVQGTGPCHILGRHERLGRLDAAFVNGVSGHALDFDDTSKSLSGHPTVIIIPAILPIAETTGCSGRDFLDAYVIGVEAATRFARGVNFAHYEKGWHPTATLGIFGAVVAAGVLLKLDATRMANAISMAASLASGIKANFGTDTKPLHAGLAARNGLFAALMAAEGVNAAPAALEHPQGFLEVFNGKGHYDAAKMLDGWGEPLDLMNPGISIKKYACVYSVHAAIDAVIALQGGAVPDSTGVEDVVVRMHPRRLLPHVRNAATSALNAKFSLPYVVARGLVNGAVKLEHFEDSALHDPEVTRVMNLIRMEEMSDDFPDYGAEVVVRMTDGVEHRQYIESPLGRGPEAPLPKEMLEAKFLDCASRSLSAEGAAEVFDLLMRLDRLDGISDLTAAIAAATIPAQG</sequence>
<dbReference type="OrthoDB" id="9795089at2"/>
<feature type="domain" description="MmgE/PrpD C-terminal" evidence="3">
    <location>
        <begin position="267"/>
        <end position="423"/>
    </location>
</feature>
<keyword evidence="5" id="KW-1185">Reference proteome</keyword>
<name>A3K7N9_SAGS3</name>
<comment type="similarity">
    <text evidence="1">Belongs to the PrpD family.</text>
</comment>
<evidence type="ECO:0008006" key="6">
    <source>
        <dbReference type="Google" id="ProtNLM"/>
    </source>
</evidence>
<organism evidence="4 5">
    <name type="scientific">Sagittula stellata (strain ATCC 700073 / DSM 11524 / E-37)</name>
    <dbReference type="NCBI Taxonomy" id="388399"/>
    <lineage>
        <taxon>Bacteria</taxon>
        <taxon>Pseudomonadati</taxon>
        <taxon>Pseudomonadota</taxon>
        <taxon>Alphaproteobacteria</taxon>
        <taxon>Rhodobacterales</taxon>
        <taxon>Roseobacteraceae</taxon>
        <taxon>Sagittula</taxon>
    </lineage>
</organism>
<accession>A3K7N9</accession>
<comment type="caution">
    <text evidence="4">The sequence shown here is derived from an EMBL/GenBank/DDBJ whole genome shotgun (WGS) entry which is preliminary data.</text>
</comment>
<proteinExistence type="inferred from homology"/>
<dbReference type="PANTHER" id="PTHR16943:SF8">
    <property type="entry name" value="2-METHYLCITRATE DEHYDRATASE"/>
    <property type="match status" value="1"/>
</dbReference>
<dbReference type="GO" id="GO:0016829">
    <property type="term" value="F:lyase activity"/>
    <property type="evidence" value="ECO:0007669"/>
    <property type="project" value="InterPro"/>
</dbReference>
<dbReference type="SUPFAM" id="SSF103378">
    <property type="entry name" value="2-methylcitrate dehydratase PrpD"/>
    <property type="match status" value="1"/>
</dbReference>
<evidence type="ECO:0000313" key="5">
    <source>
        <dbReference type="Proteomes" id="UP000005713"/>
    </source>
</evidence>
<dbReference type="Pfam" id="PF19305">
    <property type="entry name" value="MmgE_PrpD_C"/>
    <property type="match status" value="1"/>
</dbReference>
<evidence type="ECO:0000259" key="3">
    <source>
        <dbReference type="Pfam" id="PF19305"/>
    </source>
</evidence>
<dbReference type="Gene3D" id="3.30.1330.120">
    <property type="entry name" value="2-methylcitrate dehydratase PrpD"/>
    <property type="match status" value="1"/>
</dbReference>
<reference evidence="4 5" key="1">
    <citation type="submission" date="2006-06" db="EMBL/GenBank/DDBJ databases">
        <authorList>
            <person name="Moran M.A."/>
            <person name="Ferriera S."/>
            <person name="Johnson J."/>
            <person name="Kravitz S."/>
            <person name="Beeson K."/>
            <person name="Sutton G."/>
            <person name="Rogers Y.-H."/>
            <person name="Friedman R."/>
            <person name="Frazier M."/>
            <person name="Venter J.C."/>
        </authorList>
    </citation>
    <scope>NUCLEOTIDE SEQUENCE [LARGE SCALE GENOMIC DNA]</scope>
    <source>
        <strain evidence="4 5">E-37</strain>
    </source>
</reference>
<dbReference type="eggNOG" id="COG2079">
    <property type="taxonomic scope" value="Bacteria"/>
</dbReference>
<dbReference type="AlphaFoldDB" id="A3K7N9"/>
<dbReference type="RefSeq" id="WP_005861781.1">
    <property type="nucleotide sequence ID" value="NZ_AAYA01000013.1"/>
</dbReference>
<evidence type="ECO:0000313" key="4">
    <source>
        <dbReference type="EMBL" id="EBA06661.1"/>
    </source>
</evidence>
<dbReference type="InterPro" id="IPR042183">
    <property type="entry name" value="MmgE/PrpD_sf_1"/>
</dbReference>
<dbReference type="InterPro" id="IPR036148">
    <property type="entry name" value="MmgE/PrpD_sf"/>
</dbReference>
<dbReference type="Proteomes" id="UP000005713">
    <property type="component" value="Unassembled WGS sequence"/>
</dbReference>
<dbReference type="EMBL" id="AAYA01000013">
    <property type="protein sequence ID" value="EBA06661.1"/>
    <property type="molecule type" value="Genomic_DNA"/>
</dbReference>
<dbReference type="Gene3D" id="1.10.4100.10">
    <property type="entry name" value="2-methylcitrate dehydratase PrpD"/>
    <property type="match status" value="1"/>
</dbReference>
<protein>
    <recommendedName>
        <fullName evidence="6">MmgE/PrpD family protein</fullName>
    </recommendedName>
</protein>
<dbReference type="PANTHER" id="PTHR16943">
    <property type="entry name" value="2-METHYLCITRATE DEHYDRATASE-RELATED"/>
    <property type="match status" value="1"/>
</dbReference>